<evidence type="ECO:0000256" key="4">
    <source>
        <dbReference type="ARBA" id="ARBA00022824"/>
    </source>
</evidence>
<dbReference type="PANTHER" id="PTHR20955">
    <property type="entry name" value="PROTEIN JAGUNAL HOMOLOG 1"/>
    <property type="match status" value="1"/>
</dbReference>
<evidence type="ECO:0000256" key="5">
    <source>
        <dbReference type="ARBA" id="ARBA00022989"/>
    </source>
</evidence>
<keyword evidence="6 8" id="KW-0472">Membrane</keyword>
<evidence type="ECO:0000256" key="1">
    <source>
        <dbReference type="ARBA" id="ARBA00004477"/>
    </source>
</evidence>
<dbReference type="GO" id="GO:0007029">
    <property type="term" value="P:endoplasmic reticulum organization"/>
    <property type="evidence" value="ECO:0007669"/>
    <property type="project" value="InterPro"/>
</dbReference>
<proteinExistence type="inferred from homology"/>
<protein>
    <submittedName>
        <fullName evidence="9">Uncharacterized protein</fullName>
    </submittedName>
</protein>
<feature type="region of interest" description="Disordered" evidence="7">
    <location>
        <begin position="146"/>
        <end position="167"/>
    </location>
</feature>
<reference evidence="9 10" key="1">
    <citation type="submission" date="2020-04" db="EMBL/GenBank/DDBJ databases">
        <title>Plant Genome Project.</title>
        <authorList>
            <person name="Zhang R.-G."/>
        </authorList>
    </citation>
    <scope>NUCLEOTIDE SEQUENCE [LARGE SCALE GENOMIC DNA]</scope>
    <source>
        <strain evidence="9">YNK0</strain>
        <tissue evidence="9">Leaf</tissue>
    </source>
</reference>
<comment type="caution">
    <text evidence="9">The sequence shown here is derived from an EMBL/GenBank/DDBJ whole genome shotgun (WGS) entry which is preliminary data.</text>
</comment>
<feature type="transmembrane region" description="Helical" evidence="8">
    <location>
        <begin position="193"/>
        <end position="214"/>
    </location>
</feature>
<evidence type="ECO:0000313" key="9">
    <source>
        <dbReference type="EMBL" id="KAF8380469.1"/>
    </source>
</evidence>
<dbReference type="GO" id="GO:0016192">
    <property type="term" value="P:vesicle-mediated transport"/>
    <property type="evidence" value="ECO:0007669"/>
    <property type="project" value="TreeGrafter"/>
</dbReference>
<feature type="transmembrane region" description="Helical" evidence="8">
    <location>
        <begin position="250"/>
        <end position="269"/>
    </location>
</feature>
<evidence type="ECO:0000256" key="8">
    <source>
        <dbReference type="SAM" id="Phobius"/>
    </source>
</evidence>
<sequence>MERSSTENRAACKMERSSTGNRAACKVSAQMDRWKDHPLGIGLPLRWKRPCTGNRATHGAGKQGMSICMVYDKGIQIGRQTGSANGSNLSIIAPRQFWTYRLGNFGLSPPRHLSSVNIRILLGRFGVLEPPFYEAQDSTVRFCKQTKRKNTKMQQRKSALGRPSGTDGSDFSYRMVVDPRYTKVAQGKSRLHALIFAQAVIQVIGVLYTFLFTSKEGQDRLAISSIVVGFISLVIGELGRRRSQVNSLKVYMIASSIATLCSVACIFRNDMSLERQSGNRWKPIVVTGEYSVLLPNQGVNEPSKLGSTRNKPSLSFYFGLVEPSRALKVIQDQSGWATKRFELIEAGRALLSVPVQIFTISTTVSLIQNMSPPKRAS</sequence>
<dbReference type="EMBL" id="JABCRI010000021">
    <property type="protein sequence ID" value="KAF8380469.1"/>
    <property type="molecule type" value="Genomic_DNA"/>
</dbReference>
<evidence type="ECO:0000313" key="10">
    <source>
        <dbReference type="Proteomes" id="UP000655225"/>
    </source>
</evidence>
<accession>A0A834YIM2</accession>
<dbReference type="OrthoDB" id="1915239at2759"/>
<dbReference type="Pfam" id="PF07086">
    <property type="entry name" value="Jagunal"/>
    <property type="match status" value="1"/>
</dbReference>
<feature type="transmembrane region" description="Helical" evidence="8">
    <location>
        <begin position="220"/>
        <end position="238"/>
    </location>
</feature>
<dbReference type="GO" id="GO:0005789">
    <property type="term" value="C:endoplasmic reticulum membrane"/>
    <property type="evidence" value="ECO:0007669"/>
    <property type="project" value="UniProtKB-SubCell"/>
</dbReference>
<dbReference type="Proteomes" id="UP000655225">
    <property type="component" value="Unassembled WGS sequence"/>
</dbReference>
<keyword evidence="10" id="KW-1185">Reference proteome</keyword>
<keyword evidence="4" id="KW-0256">Endoplasmic reticulum</keyword>
<evidence type="ECO:0000256" key="3">
    <source>
        <dbReference type="ARBA" id="ARBA00022692"/>
    </source>
</evidence>
<comment type="subcellular location">
    <subcellularLocation>
        <location evidence="1">Endoplasmic reticulum membrane</location>
        <topology evidence="1">Multi-pass membrane protein</topology>
    </subcellularLocation>
</comment>
<feature type="compositionally biased region" description="Basic residues" evidence="7">
    <location>
        <begin position="146"/>
        <end position="155"/>
    </location>
</feature>
<evidence type="ECO:0000256" key="2">
    <source>
        <dbReference type="ARBA" id="ARBA00008462"/>
    </source>
</evidence>
<evidence type="ECO:0000256" key="7">
    <source>
        <dbReference type="SAM" id="MobiDB-lite"/>
    </source>
</evidence>
<evidence type="ECO:0000256" key="6">
    <source>
        <dbReference type="ARBA" id="ARBA00023136"/>
    </source>
</evidence>
<comment type="similarity">
    <text evidence="2">Belongs to the jagunal family.</text>
</comment>
<dbReference type="InterPro" id="IPR009787">
    <property type="entry name" value="Jagunal"/>
</dbReference>
<keyword evidence="5 8" id="KW-1133">Transmembrane helix</keyword>
<gene>
    <name evidence="9" type="ORF">HHK36_027955</name>
</gene>
<organism evidence="9 10">
    <name type="scientific">Tetracentron sinense</name>
    <name type="common">Spur-leaf</name>
    <dbReference type="NCBI Taxonomy" id="13715"/>
    <lineage>
        <taxon>Eukaryota</taxon>
        <taxon>Viridiplantae</taxon>
        <taxon>Streptophyta</taxon>
        <taxon>Embryophyta</taxon>
        <taxon>Tracheophyta</taxon>
        <taxon>Spermatophyta</taxon>
        <taxon>Magnoliopsida</taxon>
        <taxon>Trochodendrales</taxon>
        <taxon>Trochodendraceae</taxon>
        <taxon>Tetracentron</taxon>
    </lineage>
</organism>
<keyword evidence="3 8" id="KW-0812">Transmembrane</keyword>
<dbReference type="PANTHER" id="PTHR20955:SF1">
    <property type="entry name" value="PROTEIN JAGUNAL HOMOLOG 1"/>
    <property type="match status" value="1"/>
</dbReference>
<name>A0A834YIM2_TETSI</name>
<dbReference type="AlphaFoldDB" id="A0A834YIM2"/>